<evidence type="ECO:0000313" key="2">
    <source>
        <dbReference type="EMBL" id="GFS69534.1"/>
    </source>
</evidence>
<dbReference type="AlphaFoldDB" id="A0A8X6MNF0"/>
<name>A0A8X6MNF0_NEPPI</name>
<dbReference type="Proteomes" id="UP000887013">
    <property type="component" value="Unassembled WGS sequence"/>
</dbReference>
<evidence type="ECO:0000256" key="1">
    <source>
        <dbReference type="SAM" id="MobiDB-lite"/>
    </source>
</evidence>
<dbReference type="EMBL" id="BMAW01095280">
    <property type="protein sequence ID" value="GFS69534.1"/>
    <property type="molecule type" value="Genomic_DNA"/>
</dbReference>
<feature type="region of interest" description="Disordered" evidence="1">
    <location>
        <begin position="84"/>
        <end position="105"/>
    </location>
</feature>
<protein>
    <submittedName>
        <fullName evidence="2">Uncharacterized protein</fullName>
    </submittedName>
</protein>
<gene>
    <name evidence="2" type="primary">NCL1_54228</name>
    <name evidence="2" type="ORF">NPIL_584411</name>
</gene>
<accession>A0A8X6MNF0</accession>
<organism evidence="2 3">
    <name type="scientific">Nephila pilipes</name>
    <name type="common">Giant wood spider</name>
    <name type="synonym">Nephila maculata</name>
    <dbReference type="NCBI Taxonomy" id="299642"/>
    <lineage>
        <taxon>Eukaryota</taxon>
        <taxon>Metazoa</taxon>
        <taxon>Ecdysozoa</taxon>
        <taxon>Arthropoda</taxon>
        <taxon>Chelicerata</taxon>
        <taxon>Arachnida</taxon>
        <taxon>Araneae</taxon>
        <taxon>Araneomorphae</taxon>
        <taxon>Entelegynae</taxon>
        <taxon>Araneoidea</taxon>
        <taxon>Nephilidae</taxon>
        <taxon>Nephila</taxon>
    </lineage>
</organism>
<reference evidence="2" key="1">
    <citation type="submission" date="2020-08" db="EMBL/GenBank/DDBJ databases">
        <title>Multicomponent nature underlies the extraordinary mechanical properties of spider dragline silk.</title>
        <authorList>
            <person name="Kono N."/>
            <person name="Nakamura H."/>
            <person name="Mori M."/>
            <person name="Yoshida Y."/>
            <person name="Ohtoshi R."/>
            <person name="Malay A.D."/>
            <person name="Moran D.A.P."/>
            <person name="Tomita M."/>
            <person name="Numata K."/>
            <person name="Arakawa K."/>
        </authorList>
    </citation>
    <scope>NUCLEOTIDE SEQUENCE</scope>
</reference>
<comment type="caution">
    <text evidence="2">The sequence shown here is derived from an EMBL/GenBank/DDBJ whole genome shotgun (WGS) entry which is preliminary data.</text>
</comment>
<proteinExistence type="predicted"/>
<keyword evidence="3" id="KW-1185">Reference proteome</keyword>
<sequence>MLYHRTVMEPHTSYPIPAGTQYILMTVQKTVFALDVLPETILTTLLQNGFRLGDFRKAKHYHQKAYKLPPPTTAHTPVERVLEPDNGGMEPKGGGQAGLAGPATSQREMERIQDQFVDLPFWCLCNGLMASVTRTPHRHMIEACEWESSFPNI</sequence>
<evidence type="ECO:0000313" key="3">
    <source>
        <dbReference type="Proteomes" id="UP000887013"/>
    </source>
</evidence>